<organism evidence="2 3">
    <name type="scientific">Centaurea solstitialis</name>
    <name type="common">yellow star-thistle</name>
    <dbReference type="NCBI Taxonomy" id="347529"/>
    <lineage>
        <taxon>Eukaryota</taxon>
        <taxon>Viridiplantae</taxon>
        <taxon>Streptophyta</taxon>
        <taxon>Embryophyta</taxon>
        <taxon>Tracheophyta</taxon>
        <taxon>Spermatophyta</taxon>
        <taxon>Magnoliopsida</taxon>
        <taxon>eudicotyledons</taxon>
        <taxon>Gunneridae</taxon>
        <taxon>Pentapetalae</taxon>
        <taxon>asterids</taxon>
        <taxon>campanulids</taxon>
        <taxon>Asterales</taxon>
        <taxon>Asteraceae</taxon>
        <taxon>Carduoideae</taxon>
        <taxon>Cardueae</taxon>
        <taxon>Centaureinae</taxon>
        <taxon>Centaurea</taxon>
    </lineage>
</organism>
<evidence type="ECO:0000313" key="2">
    <source>
        <dbReference type="EMBL" id="KAJ9556157.1"/>
    </source>
</evidence>
<proteinExistence type="predicted"/>
<dbReference type="PANTHER" id="PTHR46890:SF50">
    <property type="entry name" value="RNA-DIRECTED DNA POLYMERASE, EUKARYOTA, REVERSE TRANSCRIPTASE ZINC-BINDING DOMAIN PROTEIN-RELATED"/>
    <property type="match status" value="1"/>
</dbReference>
<evidence type="ECO:0000313" key="3">
    <source>
        <dbReference type="Proteomes" id="UP001172457"/>
    </source>
</evidence>
<dbReference type="InterPro" id="IPR005135">
    <property type="entry name" value="Endo/exonuclease/phosphatase"/>
</dbReference>
<evidence type="ECO:0000259" key="1">
    <source>
        <dbReference type="Pfam" id="PF03372"/>
    </source>
</evidence>
<dbReference type="SUPFAM" id="SSF56219">
    <property type="entry name" value="DNase I-like"/>
    <property type="match status" value="1"/>
</dbReference>
<dbReference type="Gene3D" id="3.60.10.10">
    <property type="entry name" value="Endonuclease/exonuclease/phosphatase"/>
    <property type="match status" value="1"/>
</dbReference>
<dbReference type="InterPro" id="IPR052343">
    <property type="entry name" value="Retrotransposon-Effector_Assoc"/>
</dbReference>
<dbReference type="Pfam" id="PF03372">
    <property type="entry name" value="Exo_endo_phos"/>
    <property type="match status" value="1"/>
</dbReference>
<sequence>MLKILSWNINGMGKETKRKWVKDIVATQKISFLCLQETKMVVEHDWQVSSVWGRKSMEFVALDSCGHSSGILTVWNCDLFKVTLSTKHDGFVAVLGLWLSSNTKLGVINVYAPQEARLKKALWGNIKTVLHSESDAAWVVCGDFNEVRSAEERKGSVFDSRGARCFNGFISSTSLTDLRLGVNPEFVDTWPSANSLALPRILSDHCPILLDSRSADFGPSPFKLFNSWPNNPELEGLVRDRWNDSRPEYEVFSKIEKLSRKLRHLKSIIKEWRAGKTKDNDLEIDSLKQKIAAIDLLAEVGNVDDTSVNDRAELSAKLNDLLSSKLTDLKQKAKSKWLLDGDENSRFYHGIINNKRKSSRLNGLNINGTWVTGPDRIKEAARVFFENKFKESHPVRPTINSPMFKKLSDSQKNWLEASFSEQEIKSAVWSCRRNKAPGPDGFTFEFIRKFWTIMGKDFIEAVIFFESNSLINPGSNSSFITLVSKVNDPLSLLDYRPISLIGCITKVISKVLAERLKGVLDSIVSNSQTAFIKGRSILDGPLMISEILNWAKKKRKKLLDNT</sequence>
<keyword evidence="3" id="KW-1185">Reference proteome</keyword>
<dbReference type="InterPro" id="IPR036691">
    <property type="entry name" value="Endo/exonu/phosph_ase_sf"/>
</dbReference>
<reference evidence="2" key="1">
    <citation type="submission" date="2023-03" db="EMBL/GenBank/DDBJ databases">
        <title>Chromosome-scale reference genome and RAD-based genetic map of yellow starthistle (Centaurea solstitialis) reveal putative structural variation and QTLs associated with invader traits.</title>
        <authorList>
            <person name="Reatini B."/>
            <person name="Cang F.A."/>
            <person name="Jiang Q."/>
            <person name="Mckibben M.T.W."/>
            <person name="Barker M.S."/>
            <person name="Rieseberg L.H."/>
            <person name="Dlugosch K.M."/>
        </authorList>
    </citation>
    <scope>NUCLEOTIDE SEQUENCE</scope>
    <source>
        <strain evidence="2">CAN-66</strain>
        <tissue evidence="2">Leaf</tissue>
    </source>
</reference>
<name>A0AA38WD42_9ASTR</name>
<protein>
    <recommendedName>
        <fullName evidence="1">Endonuclease/exonuclease/phosphatase domain-containing protein</fullName>
    </recommendedName>
</protein>
<feature type="domain" description="Endonuclease/exonuclease/phosphatase" evidence="1">
    <location>
        <begin position="5"/>
        <end position="171"/>
    </location>
</feature>
<comment type="caution">
    <text evidence="2">The sequence shown here is derived from an EMBL/GenBank/DDBJ whole genome shotgun (WGS) entry which is preliminary data.</text>
</comment>
<accession>A0AA38WD42</accession>
<dbReference type="EMBL" id="JARYMX010000003">
    <property type="protein sequence ID" value="KAJ9556157.1"/>
    <property type="molecule type" value="Genomic_DNA"/>
</dbReference>
<dbReference type="Proteomes" id="UP001172457">
    <property type="component" value="Chromosome 3"/>
</dbReference>
<dbReference type="GO" id="GO:0003824">
    <property type="term" value="F:catalytic activity"/>
    <property type="evidence" value="ECO:0007669"/>
    <property type="project" value="InterPro"/>
</dbReference>
<dbReference type="PANTHER" id="PTHR46890">
    <property type="entry name" value="NON-LTR RETROLELEMENT REVERSE TRANSCRIPTASE-LIKE PROTEIN-RELATED"/>
    <property type="match status" value="1"/>
</dbReference>
<dbReference type="AlphaFoldDB" id="A0AA38WD42"/>
<gene>
    <name evidence="2" type="ORF">OSB04_010771</name>
</gene>